<evidence type="ECO:0000256" key="4">
    <source>
        <dbReference type="ARBA" id="ARBA00022771"/>
    </source>
</evidence>
<dbReference type="InterPro" id="IPR013087">
    <property type="entry name" value="Znf_C2H2_type"/>
</dbReference>
<evidence type="ECO:0000256" key="6">
    <source>
        <dbReference type="ARBA" id="ARBA00023242"/>
    </source>
</evidence>
<dbReference type="GO" id="GO:0008270">
    <property type="term" value="F:zinc ion binding"/>
    <property type="evidence" value="ECO:0007669"/>
    <property type="project" value="UniProtKB-KW"/>
</dbReference>
<dbReference type="FunFam" id="3.30.160.60:FF:000895">
    <property type="entry name" value="Zinc finger protein 597"/>
    <property type="match status" value="1"/>
</dbReference>
<accession>A0A6J3GS99</accession>
<dbReference type="InterPro" id="IPR036236">
    <property type="entry name" value="Znf_C2H2_sf"/>
</dbReference>
<organism evidence="9 10">
    <name type="scientific">Sapajus apella</name>
    <name type="common">Brown-capped capuchin</name>
    <name type="synonym">Cebus apella</name>
    <dbReference type="NCBI Taxonomy" id="9515"/>
    <lineage>
        <taxon>Eukaryota</taxon>
        <taxon>Metazoa</taxon>
        <taxon>Chordata</taxon>
        <taxon>Craniata</taxon>
        <taxon>Vertebrata</taxon>
        <taxon>Euteleostomi</taxon>
        <taxon>Mammalia</taxon>
        <taxon>Eutheria</taxon>
        <taxon>Euarchontoglires</taxon>
        <taxon>Primates</taxon>
        <taxon>Haplorrhini</taxon>
        <taxon>Platyrrhini</taxon>
        <taxon>Cebidae</taxon>
        <taxon>Cebinae</taxon>
        <taxon>Sapajus</taxon>
    </lineage>
</organism>
<keyword evidence="4 7" id="KW-0863">Zinc-finger</keyword>
<feature type="domain" description="C2H2-type" evidence="8">
    <location>
        <begin position="171"/>
        <end position="194"/>
    </location>
</feature>
<dbReference type="SUPFAM" id="SSF57667">
    <property type="entry name" value="beta-beta-alpha zinc fingers"/>
    <property type="match status" value="1"/>
</dbReference>
<dbReference type="InterPro" id="IPR050752">
    <property type="entry name" value="C2H2-ZF_domain"/>
</dbReference>
<dbReference type="Gene3D" id="3.30.160.60">
    <property type="entry name" value="Classic Zinc Finger"/>
    <property type="match status" value="2"/>
</dbReference>
<protein>
    <submittedName>
        <fullName evidence="10">Zinc finger protein 117-like</fullName>
    </submittedName>
</protein>
<evidence type="ECO:0000256" key="5">
    <source>
        <dbReference type="ARBA" id="ARBA00022833"/>
    </source>
</evidence>
<keyword evidence="2" id="KW-0479">Metal-binding</keyword>
<dbReference type="PANTHER" id="PTHR24384">
    <property type="entry name" value="FINGER PUTATIVE TRANSCRIPTION FACTOR FAMILY-RELATED"/>
    <property type="match status" value="1"/>
</dbReference>
<dbReference type="RefSeq" id="XP_032120665.1">
    <property type="nucleotide sequence ID" value="XM_032264774.1"/>
</dbReference>
<dbReference type="PROSITE" id="PS50157">
    <property type="entry name" value="ZINC_FINGER_C2H2_2"/>
    <property type="match status" value="1"/>
</dbReference>
<evidence type="ECO:0000256" key="3">
    <source>
        <dbReference type="ARBA" id="ARBA00022737"/>
    </source>
</evidence>
<keyword evidence="9" id="KW-1185">Reference proteome</keyword>
<evidence type="ECO:0000256" key="1">
    <source>
        <dbReference type="ARBA" id="ARBA00004123"/>
    </source>
</evidence>
<evidence type="ECO:0000259" key="8">
    <source>
        <dbReference type="PROSITE" id="PS50157"/>
    </source>
</evidence>
<proteinExistence type="predicted"/>
<dbReference type="GO" id="GO:0000978">
    <property type="term" value="F:RNA polymerase II cis-regulatory region sequence-specific DNA binding"/>
    <property type="evidence" value="ECO:0007669"/>
    <property type="project" value="TreeGrafter"/>
</dbReference>
<reference evidence="10" key="1">
    <citation type="submission" date="2025-08" db="UniProtKB">
        <authorList>
            <consortium name="RefSeq"/>
        </authorList>
    </citation>
    <scope>IDENTIFICATION</scope>
    <source>
        <tissue evidence="10">Blood</tissue>
    </source>
</reference>
<dbReference type="Proteomes" id="UP000504640">
    <property type="component" value="Unplaced"/>
</dbReference>
<gene>
    <name evidence="10" type="primary">LOC116540942</name>
</gene>
<evidence type="ECO:0000313" key="9">
    <source>
        <dbReference type="Proteomes" id="UP000504640"/>
    </source>
</evidence>
<dbReference type="GO" id="GO:0000981">
    <property type="term" value="F:DNA-binding transcription factor activity, RNA polymerase II-specific"/>
    <property type="evidence" value="ECO:0007669"/>
    <property type="project" value="TreeGrafter"/>
</dbReference>
<evidence type="ECO:0000256" key="2">
    <source>
        <dbReference type="ARBA" id="ARBA00022723"/>
    </source>
</evidence>
<keyword evidence="5" id="KW-0862">Zinc</keyword>
<comment type="subcellular location">
    <subcellularLocation>
        <location evidence="1">Nucleus</location>
    </subcellularLocation>
</comment>
<sequence>MLFWEPSNQARGWSGQAGFRIWRGLCLRLQPERPLFSSVLRPLLLEARPPWPGYPQVLGDAQLRRREPLKPRNVMCYYFAWHLWPEQNIREPFQKVILRRYRKCGHVNLQLRKGYKSVVECKQHKGGYNGLNQCLKTTLSKIFQCNKHVKVFHKFSYSNRHKMRHTENKHFKCKECGKTFCVLSHLTQHKRIHTRVNFYKCEECRRAFNFVLNAY</sequence>
<keyword evidence="3" id="KW-0677">Repeat</keyword>
<dbReference type="PROSITE" id="PS00028">
    <property type="entry name" value="ZINC_FINGER_C2H2_1"/>
    <property type="match status" value="1"/>
</dbReference>
<evidence type="ECO:0000256" key="7">
    <source>
        <dbReference type="PROSITE-ProRule" id="PRU00042"/>
    </source>
</evidence>
<keyword evidence="6" id="KW-0539">Nucleus</keyword>
<dbReference type="AlphaFoldDB" id="A0A6J3GS99"/>
<evidence type="ECO:0000313" key="10">
    <source>
        <dbReference type="RefSeq" id="XP_032120665.1"/>
    </source>
</evidence>
<dbReference type="GO" id="GO:0005634">
    <property type="term" value="C:nucleus"/>
    <property type="evidence" value="ECO:0007669"/>
    <property type="project" value="UniProtKB-SubCell"/>
</dbReference>
<dbReference type="PANTHER" id="PTHR24384:SF120">
    <property type="entry name" value="ZINC FINGER PROTEIN 117"/>
    <property type="match status" value="1"/>
</dbReference>
<name>A0A6J3GS99_SAPAP</name>
<dbReference type="GeneID" id="116540942"/>
<dbReference type="SMART" id="SM00355">
    <property type="entry name" value="ZnF_C2H2"/>
    <property type="match status" value="1"/>
</dbReference>